<name>A0A8J2MM04_COTCN</name>
<feature type="compositionally biased region" description="Polar residues" evidence="1">
    <location>
        <begin position="1"/>
        <end position="16"/>
    </location>
</feature>
<dbReference type="SUPFAM" id="SSF56219">
    <property type="entry name" value="DNase I-like"/>
    <property type="match status" value="1"/>
</dbReference>
<evidence type="ECO:0000313" key="4">
    <source>
        <dbReference type="Proteomes" id="UP000786811"/>
    </source>
</evidence>
<keyword evidence="4" id="KW-1185">Reference proteome</keyword>
<sequence>QLNTISGTGDTHNLTGHPQMPPAVDLSTVIIPTTKRKRSGNTFNIPEDRSKISKMLNQQTNRHTIPLSNRFELLVDDSMELNEDNAQTSPTKNQQPTIKQTQNLAAKKEKKPPPIAIHGKVNDHSKITELIKCLVKEKFYIKYHQFHSEIFTTSMVDYTKLVEHLKATNVKFHTYSLKNEKKKTFVIKGLHEVTKPEHVQTELQEIGFDNTQVSLMKGTKYPIFMVAVTANTHLKHRIRHTKPNRSAALPPLRVRPAESNTNAWFNSSMQQNNLNARINQERLNININNNYHVSNEMSEFLELTNQRNSKNTIDNIKICSWNSNGLKNKLGEVIQFLNSYKIDIFLINETRLSDKDKLKIKNYNCIRKDKGHTAGGVAILIRKDLAYKELSIDNSITIECISIKLANEPTHYPTNNSTPTTIDIAIKKKVSQVSDMRVLHELNSDHTPVLLELGSQERNCAQKIAYDYKKADWTNFRKYLDQKTILTSTIKINDELDQTI</sequence>
<dbReference type="EMBL" id="CAJNRD030001120">
    <property type="protein sequence ID" value="CAG5093078.1"/>
    <property type="molecule type" value="Genomic_DNA"/>
</dbReference>
<feature type="region of interest" description="Disordered" evidence="1">
    <location>
        <begin position="1"/>
        <end position="23"/>
    </location>
</feature>
<comment type="caution">
    <text evidence="3">The sequence shown here is derived from an EMBL/GenBank/DDBJ whole genome shotgun (WGS) entry which is preliminary data.</text>
</comment>
<dbReference type="GO" id="GO:0003824">
    <property type="term" value="F:catalytic activity"/>
    <property type="evidence" value="ECO:0007669"/>
    <property type="project" value="InterPro"/>
</dbReference>
<evidence type="ECO:0000313" key="3">
    <source>
        <dbReference type="EMBL" id="CAG5093078.1"/>
    </source>
</evidence>
<protein>
    <recommendedName>
        <fullName evidence="2">Endonuclease/exonuclease/phosphatase domain-containing protein</fullName>
    </recommendedName>
</protein>
<dbReference type="Pfam" id="PF03372">
    <property type="entry name" value="Exo_endo_phos"/>
    <property type="match status" value="1"/>
</dbReference>
<proteinExistence type="predicted"/>
<dbReference type="InterPro" id="IPR036691">
    <property type="entry name" value="Endo/exonu/phosph_ase_sf"/>
</dbReference>
<feature type="non-terminal residue" evidence="3">
    <location>
        <position position="500"/>
    </location>
</feature>
<reference evidence="3" key="1">
    <citation type="submission" date="2021-04" db="EMBL/GenBank/DDBJ databases">
        <authorList>
            <person name="Chebbi M.A.C M."/>
        </authorList>
    </citation>
    <scope>NUCLEOTIDE SEQUENCE</scope>
</reference>
<dbReference type="OrthoDB" id="7698997at2759"/>
<feature type="compositionally biased region" description="Polar residues" evidence="1">
    <location>
        <begin position="84"/>
        <end position="104"/>
    </location>
</feature>
<evidence type="ECO:0000256" key="1">
    <source>
        <dbReference type="SAM" id="MobiDB-lite"/>
    </source>
</evidence>
<evidence type="ECO:0000259" key="2">
    <source>
        <dbReference type="Pfam" id="PF03372"/>
    </source>
</evidence>
<organism evidence="3 4">
    <name type="scientific">Cotesia congregata</name>
    <name type="common">Parasitoid wasp</name>
    <name type="synonym">Apanteles congregatus</name>
    <dbReference type="NCBI Taxonomy" id="51543"/>
    <lineage>
        <taxon>Eukaryota</taxon>
        <taxon>Metazoa</taxon>
        <taxon>Ecdysozoa</taxon>
        <taxon>Arthropoda</taxon>
        <taxon>Hexapoda</taxon>
        <taxon>Insecta</taxon>
        <taxon>Pterygota</taxon>
        <taxon>Neoptera</taxon>
        <taxon>Endopterygota</taxon>
        <taxon>Hymenoptera</taxon>
        <taxon>Apocrita</taxon>
        <taxon>Ichneumonoidea</taxon>
        <taxon>Braconidae</taxon>
        <taxon>Microgastrinae</taxon>
        <taxon>Cotesia</taxon>
    </lineage>
</organism>
<dbReference type="Gene3D" id="3.60.10.10">
    <property type="entry name" value="Endonuclease/exonuclease/phosphatase"/>
    <property type="match status" value="1"/>
</dbReference>
<feature type="region of interest" description="Disordered" evidence="1">
    <location>
        <begin position="84"/>
        <end position="119"/>
    </location>
</feature>
<dbReference type="Proteomes" id="UP000786811">
    <property type="component" value="Unassembled WGS sequence"/>
</dbReference>
<dbReference type="AlphaFoldDB" id="A0A8J2MM04"/>
<accession>A0A8J2MM04</accession>
<feature type="domain" description="Endonuclease/exonuclease/phosphatase" evidence="2">
    <location>
        <begin position="319"/>
        <end position="417"/>
    </location>
</feature>
<dbReference type="InterPro" id="IPR005135">
    <property type="entry name" value="Endo/exonuclease/phosphatase"/>
</dbReference>
<gene>
    <name evidence="3" type="ORF">HICCMSTLAB_LOCUS6572</name>
</gene>